<dbReference type="AlphaFoldDB" id="A0A1D1W8V7"/>
<keyword evidence="4" id="KW-1185">Reference proteome</keyword>
<name>A0A1D1W8V7_RAMVA</name>
<dbReference type="PANTHER" id="PTHR12767">
    <property type="entry name" value="BCL7 RELATED"/>
    <property type="match status" value="1"/>
</dbReference>
<feature type="compositionally biased region" description="Low complexity" evidence="2">
    <location>
        <begin position="128"/>
        <end position="140"/>
    </location>
</feature>
<feature type="compositionally biased region" description="Basic and acidic residues" evidence="2">
    <location>
        <begin position="164"/>
        <end position="183"/>
    </location>
</feature>
<dbReference type="EMBL" id="BDGG01000027">
    <property type="protein sequence ID" value="GAV09791.1"/>
    <property type="molecule type" value="Genomic_DNA"/>
</dbReference>
<accession>A0A1D1W8V7</accession>
<dbReference type="Pfam" id="PF04714">
    <property type="entry name" value="BCL_N"/>
    <property type="match status" value="1"/>
</dbReference>
<gene>
    <name evidence="3" type="primary">RvY_19275-1</name>
    <name evidence="3" type="synonym">RvY_19275.1</name>
    <name evidence="3" type="ORF">RvY_19275</name>
</gene>
<evidence type="ECO:0000256" key="1">
    <source>
        <dbReference type="ARBA" id="ARBA00010326"/>
    </source>
</evidence>
<comment type="similarity">
    <text evidence="1">Belongs to the BCL7 family.</text>
</comment>
<feature type="compositionally biased region" description="Polar residues" evidence="2">
    <location>
        <begin position="99"/>
        <end position="126"/>
    </location>
</feature>
<dbReference type="InterPro" id="IPR006804">
    <property type="entry name" value="BCL7"/>
</dbReference>
<dbReference type="PANTHER" id="PTHR12767:SF9">
    <property type="entry name" value="BCL7-LIKE"/>
    <property type="match status" value="1"/>
</dbReference>
<feature type="compositionally biased region" description="Polar residues" evidence="2">
    <location>
        <begin position="59"/>
        <end position="88"/>
    </location>
</feature>
<evidence type="ECO:0000256" key="2">
    <source>
        <dbReference type="SAM" id="MobiDB-lite"/>
    </source>
</evidence>
<dbReference type="OrthoDB" id="5989898at2759"/>
<organism evidence="3 4">
    <name type="scientific">Ramazzottius varieornatus</name>
    <name type="common">Water bear</name>
    <name type="synonym">Tardigrade</name>
    <dbReference type="NCBI Taxonomy" id="947166"/>
    <lineage>
        <taxon>Eukaryota</taxon>
        <taxon>Metazoa</taxon>
        <taxon>Ecdysozoa</taxon>
        <taxon>Tardigrada</taxon>
        <taxon>Eutardigrada</taxon>
        <taxon>Parachela</taxon>
        <taxon>Hypsibioidea</taxon>
        <taxon>Ramazzottiidae</taxon>
        <taxon>Ramazzottius</taxon>
    </lineage>
</organism>
<reference evidence="3 4" key="1">
    <citation type="journal article" date="2016" name="Nat. Commun.">
        <title>Extremotolerant tardigrade genome and improved radiotolerance of human cultured cells by tardigrade-unique protein.</title>
        <authorList>
            <person name="Hashimoto T."/>
            <person name="Horikawa D.D."/>
            <person name="Saito Y."/>
            <person name="Kuwahara H."/>
            <person name="Kozuka-Hata H."/>
            <person name="Shin-I T."/>
            <person name="Minakuchi Y."/>
            <person name="Ohishi K."/>
            <person name="Motoyama A."/>
            <person name="Aizu T."/>
            <person name="Enomoto A."/>
            <person name="Kondo K."/>
            <person name="Tanaka S."/>
            <person name="Hara Y."/>
            <person name="Koshikawa S."/>
            <person name="Sagara H."/>
            <person name="Miura T."/>
            <person name="Yokobori S."/>
            <person name="Miyagawa K."/>
            <person name="Suzuki Y."/>
            <person name="Kubo T."/>
            <person name="Oyama M."/>
            <person name="Kohara Y."/>
            <person name="Fujiyama A."/>
            <person name="Arakawa K."/>
            <person name="Katayama T."/>
            <person name="Toyoda A."/>
            <person name="Kunieda T."/>
        </authorList>
    </citation>
    <scope>NUCLEOTIDE SEQUENCE [LARGE SCALE GENOMIC DNA]</scope>
    <source>
        <strain evidence="3 4">YOKOZUNA-1</strain>
    </source>
</reference>
<comment type="caution">
    <text evidence="3">The sequence shown here is derived from an EMBL/GenBank/DDBJ whole genome shotgun (WGS) entry which is preliminary data.</text>
</comment>
<dbReference type="STRING" id="947166.A0A1D1W8V7"/>
<dbReference type="Proteomes" id="UP000186922">
    <property type="component" value="Unassembled WGS sequence"/>
</dbReference>
<evidence type="ECO:0000313" key="3">
    <source>
        <dbReference type="EMBL" id="GAV09791.1"/>
    </source>
</evidence>
<protein>
    <submittedName>
        <fullName evidence="3">Uncharacterized protein</fullName>
    </submittedName>
</protein>
<feature type="region of interest" description="Disordered" evidence="2">
    <location>
        <begin position="59"/>
        <end position="183"/>
    </location>
</feature>
<proteinExistence type="inferred from homology"/>
<evidence type="ECO:0000313" key="4">
    <source>
        <dbReference type="Proteomes" id="UP000186922"/>
    </source>
</evidence>
<sequence>MFTPTKAVTRSFRAETRSRAKDDLKKIMLLGKVRKWEKKWVNIKDTTLRVYKWVPSSAPSATVEMSRQSSSLVETDSQLSEELLNAQSLEDKVAADILQSESSTDPNPSNRTSDGFSEPSTDQNLTVDDAAGTAPAPTADEVASDPTADLETKDASIRPGDSSKTSREHSEELEPSVKRQKSE</sequence>